<evidence type="ECO:0000313" key="2">
    <source>
        <dbReference type="EMBL" id="CAH2089193.1"/>
    </source>
</evidence>
<proteinExistence type="predicted"/>
<sequence>MYLLFISTVTKPFYRFTAVVINANHGNATTSSETSVGTNTATVTATPGPSKAPPPAAKFRHGLLQLMIHTIDPMHDDETLFAITHFDFHPCSQERHTIFPGQKYPVSYLIE</sequence>
<organism evidence="2 3">
    <name type="scientific">Euphydryas editha</name>
    <name type="common">Edith's checkerspot</name>
    <dbReference type="NCBI Taxonomy" id="104508"/>
    <lineage>
        <taxon>Eukaryota</taxon>
        <taxon>Metazoa</taxon>
        <taxon>Ecdysozoa</taxon>
        <taxon>Arthropoda</taxon>
        <taxon>Hexapoda</taxon>
        <taxon>Insecta</taxon>
        <taxon>Pterygota</taxon>
        <taxon>Neoptera</taxon>
        <taxon>Endopterygota</taxon>
        <taxon>Lepidoptera</taxon>
        <taxon>Glossata</taxon>
        <taxon>Ditrysia</taxon>
        <taxon>Papilionoidea</taxon>
        <taxon>Nymphalidae</taxon>
        <taxon>Nymphalinae</taxon>
        <taxon>Euphydryas</taxon>
    </lineage>
</organism>
<comment type="caution">
    <text evidence="2">The sequence shown here is derived from an EMBL/GenBank/DDBJ whole genome shotgun (WGS) entry which is preliminary data.</text>
</comment>
<dbReference type="EMBL" id="CAKOGL010000008">
    <property type="protein sequence ID" value="CAH2089193.1"/>
    <property type="molecule type" value="Genomic_DNA"/>
</dbReference>
<accession>A0AAU9TTJ1</accession>
<dbReference type="Proteomes" id="UP001153954">
    <property type="component" value="Unassembled WGS sequence"/>
</dbReference>
<name>A0AAU9TTJ1_EUPED</name>
<feature type="region of interest" description="Disordered" evidence="1">
    <location>
        <begin position="27"/>
        <end position="54"/>
    </location>
</feature>
<feature type="compositionally biased region" description="Polar residues" evidence="1">
    <location>
        <begin position="27"/>
        <end position="43"/>
    </location>
</feature>
<reference evidence="2" key="1">
    <citation type="submission" date="2022-03" db="EMBL/GenBank/DDBJ databases">
        <authorList>
            <person name="Tunstrom K."/>
        </authorList>
    </citation>
    <scope>NUCLEOTIDE SEQUENCE</scope>
</reference>
<gene>
    <name evidence="2" type="ORF">EEDITHA_LOCUS5274</name>
</gene>
<keyword evidence="3" id="KW-1185">Reference proteome</keyword>
<dbReference type="AlphaFoldDB" id="A0AAU9TTJ1"/>
<evidence type="ECO:0000256" key="1">
    <source>
        <dbReference type="SAM" id="MobiDB-lite"/>
    </source>
</evidence>
<protein>
    <submittedName>
        <fullName evidence="2">Uncharacterized protein</fullName>
    </submittedName>
</protein>
<evidence type="ECO:0000313" key="3">
    <source>
        <dbReference type="Proteomes" id="UP001153954"/>
    </source>
</evidence>